<evidence type="ECO:0000313" key="2">
    <source>
        <dbReference type="EMBL" id="MBD8006522.1"/>
    </source>
</evidence>
<proteinExistence type="predicted"/>
<organism evidence="2 3">
    <name type="scientific">Bacillus norwichensis</name>
    <dbReference type="NCBI Taxonomy" id="2762217"/>
    <lineage>
        <taxon>Bacteria</taxon>
        <taxon>Bacillati</taxon>
        <taxon>Bacillota</taxon>
        <taxon>Bacilli</taxon>
        <taxon>Bacillales</taxon>
        <taxon>Bacillaceae</taxon>
        <taxon>Bacillus</taxon>
    </lineage>
</organism>
<dbReference type="Pfam" id="PF14690">
    <property type="entry name" value="Zn_ribbon_ISL3"/>
    <property type="match status" value="1"/>
</dbReference>
<dbReference type="RefSeq" id="WP_191814438.1">
    <property type="nucleotide sequence ID" value="NZ_JACSPV010000032.1"/>
</dbReference>
<reference evidence="2 3" key="1">
    <citation type="submission" date="2020-08" db="EMBL/GenBank/DDBJ databases">
        <title>A Genomic Blueprint of the Chicken Gut Microbiome.</title>
        <authorList>
            <person name="Gilroy R."/>
            <person name="Ravi A."/>
            <person name="Getino M."/>
            <person name="Pursley I."/>
            <person name="Horton D.L."/>
            <person name="Alikhan N.-F."/>
            <person name="Baker D."/>
            <person name="Gharbi K."/>
            <person name="Hall N."/>
            <person name="Watson M."/>
            <person name="Adriaenssens E.M."/>
            <person name="Foster-Nyarko E."/>
            <person name="Jarju S."/>
            <person name="Secka A."/>
            <person name="Antonio M."/>
            <person name="Oren A."/>
            <person name="Chaudhuri R."/>
            <person name="La Ragione R.M."/>
            <person name="Hildebrand F."/>
            <person name="Pallen M.J."/>
        </authorList>
    </citation>
    <scope>NUCLEOTIDE SEQUENCE [LARGE SCALE GENOMIC DNA]</scope>
    <source>
        <strain evidence="2 3">Sa1BUA2</strain>
    </source>
</reference>
<sequence>MSMLQGEIRKIHDYRAQKIKHLKWFGRLTYLFYKKRR</sequence>
<comment type="caution">
    <text evidence="2">The sequence shown here is derived from an EMBL/GenBank/DDBJ whole genome shotgun (WGS) entry which is preliminary data.</text>
</comment>
<accession>A0ABR8VP41</accession>
<dbReference type="InterPro" id="IPR029261">
    <property type="entry name" value="Transposase_Znf"/>
</dbReference>
<dbReference type="EMBL" id="JACSPV010000032">
    <property type="protein sequence ID" value="MBD8006522.1"/>
    <property type="molecule type" value="Genomic_DNA"/>
</dbReference>
<keyword evidence="3" id="KW-1185">Reference proteome</keyword>
<evidence type="ECO:0000313" key="3">
    <source>
        <dbReference type="Proteomes" id="UP000648182"/>
    </source>
</evidence>
<gene>
    <name evidence="2" type="ORF">H9631_15690</name>
</gene>
<feature type="domain" description="Transposase IS204/IS1001/IS1096/IS1165 zinc-finger" evidence="1">
    <location>
        <begin position="9"/>
        <end position="37"/>
    </location>
</feature>
<evidence type="ECO:0000259" key="1">
    <source>
        <dbReference type="Pfam" id="PF14690"/>
    </source>
</evidence>
<protein>
    <submittedName>
        <fullName evidence="2">Transposase family protein</fullName>
    </submittedName>
</protein>
<dbReference type="Proteomes" id="UP000648182">
    <property type="component" value="Unassembled WGS sequence"/>
</dbReference>
<name>A0ABR8VP41_9BACI</name>